<dbReference type="PANTHER" id="PTHR33908">
    <property type="entry name" value="MANNOSYLTRANSFERASE YKCB-RELATED"/>
    <property type="match status" value="1"/>
</dbReference>
<dbReference type="AlphaFoldDB" id="A0A246FNP4"/>
<dbReference type="EMBL" id="NIRR01000004">
    <property type="protein sequence ID" value="OWP64342.1"/>
    <property type="molecule type" value="Genomic_DNA"/>
</dbReference>
<dbReference type="PANTHER" id="PTHR33908:SF11">
    <property type="entry name" value="MEMBRANE PROTEIN"/>
    <property type="match status" value="1"/>
</dbReference>
<evidence type="ECO:0000256" key="5">
    <source>
        <dbReference type="ARBA" id="ARBA00022692"/>
    </source>
</evidence>
<accession>A0A246FNP4</accession>
<keyword evidence="11" id="KW-1185">Reference proteome</keyword>
<keyword evidence="3" id="KW-0328">Glycosyltransferase</keyword>
<evidence type="ECO:0000256" key="3">
    <source>
        <dbReference type="ARBA" id="ARBA00022676"/>
    </source>
</evidence>
<sequence>MVAASEARGRRLAEILFFGLLLLAGVLLVNDYGVSWDEPNNHLNGLVNLKYLASLLPVGEGLRHHPTFVATPDIRDFPDAHHGPLFEMAAVVVSYALTDHDSRSYFLVRHTMVFGVFAVGVWALYQLGRRWLADWRWGLLAAALLVASPRFFAEAFYNGKDIVYMACFTLAMHTLLRLLERPTAGRALVHGLAVALAVDIRVQGLQLLLFTALGLGLTAWFEVPEPGAARPAYGRLGLLSAVAALAGIVAGWPYLWAHSLSELLAVSSHAVHYPWPFTNFYLGQFLTVQQLPWHYIPVWMLVTIPLPYSLGATVGLLSAAALALRRGGRATLAAPAGRTVVLVAAWLLAPVLVVIGTHAVVYESWRHLYFIYPALLLWATYGARALLRWSRKPAASQGRLVARLALALALFETGHTVVRQVQMHPHGNVYFSFLPGSVAERLFERDYWGLSFRQGLEWITTHDAAPTLTVNTFWHYPLYNNSLIIQPDARTRLQYVHTPAARYYLTNYRWHPQSYRDSLGAEVYVIRAGGLKVLSVFRRAKVAAPPARLPETEVPSRVRHLRQPNSPTESPPVLVSPFSQ</sequence>
<evidence type="ECO:0000313" key="11">
    <source>
        <dbReference type="Proteomes" id="UP000197277"/>
    </source>
</evidence>
<feature type="transmembrane region" description="Helical" evidence="9">
    <location>
        <begin position="106"/>
        <end position="125"/>
    </location>
</feature>
<keyword evidence="6 9" id="KW-1133">Transmembrane helix</keyword>
<proteinExistence type="predicted"/>
<dbReference type="GO" id="GO:0009103">
    <property type="term" value="P:lipopolysaccharide biosynthetic process"/>
    <property type="evidence" value="ECO:0007669"/>
    <property type="project" value="UniProtKB-ARBA"/>
</dbReference>
<comment type="caution">
    <text evidence="10">The sequence shown here is derived from an EMBL/GenBank/DDBJ whole genome shotgun (WGS) entry which is preliminary data.</text>
</comment>
<keyword evidence="7 9" id="KW-0472">Membrane</keyword>
<keyword evidence="5 9" id="KW-0812">Transmembrane</keyword>
<dbReference type="GO" id="GO:0016763">
    <property type="term" value="F:pentosyltransferase activity"/>
    <property type="evidence" value="ECO:0007669"/>
    <property type="project" value="TreeGrafter"/>
</dbReference>
<feature type="transmembrane region" description="Helical" evidence="9">
    <location>
        <begin position="367"/>
        <end position="387"/>
    </location>
</feature>
<evidence type="ECO:0000256" key="8">
    <source>
        <dbReference type="SAM" id="MobiDB-lite"/>
    </source>
</evidence>
<feature type="transmembrane region" description="Helical" evidence="9">
    <location>
        <begin position="233"/>
        <end position="256"/>
    </location>
</feature>
<evidence type="ECO:0000256" key="2">
    <source>
        <dbReference type="ARBA" id="ARBA00022475"/>
    </source>
</evidence>
<evidence type="ECO:0000256" key="4">
    <source>
        <dbReference type="ARBA" id="ARBA00022679"/>
    </source>
</evidence>
<dbReference type="Proteomes" id="UP000197277">
    <property type="component" value="Unassembled WGS sequence"/>
</dbReference>
<feature type="transmembrane region" description="Helical" evidence="9">
    <location>
        <begin position="162"/>
        <end position="179"/>
    </location>
</feature>
<keyword evidence="4" id="KW-0808">Transferase</keyword>
<evidence type="ECO:0000313" key="10">
    <source>
        <dbReference type="EMBL" id="OWP64342.1"/>
    </source>
</evidence>
<comment type="subcellular location">
    <subcellularLocation>
        <location evidence="1">Cell membrane</location>
        <topology evidence="1">Multi-pass membrane protein</topology>
    </subcellularLocation>
</comment>
<feature type="transmembrane region" description="Helical" evidence="9">
    <location>
        <begin position="298"/>
        <end position="324"/>
    </location>
</feature>
<name>A0A246FNP4_9BACT</name>
<dbReference type="InterPro" id="IPR050297">
    <property type="entry name" value="LipidA_mod_glycosyltrf_83"/>
</dbReference>
<reference evidence="10 11" key="1">
    <citation type="submission" date="2017-06" db="EMBL/GenBank/DDBJ databases">
        <title>Hymenobacter amundsenii sp. nov. isolated from regoliths in Antarctica.</title>
        <authorList>
            <person name="Sedlacek I."/>
            <person name="Kralova S."/>
            <person name="Pantucek R."/>
            <person name="Svec P."/>
            <person name="Holochova P."/>
            <person name="Stankova E."/>
            <person name="Vrbovska V."/>
            <person name="Busse H.-J."/>
        </authorList>
    </citation>
    <scope>NUCLEOTIDE SEQUENCE [LARGE SCALE GENOMIC DNA]</scope>
    <source>
        <strain evidence="10 11">CCM 8682</strain>
    </source>
</reference>
<evidence type="ECO:0000256" key="7">
    <source>
        <dbReference type="ARBA" id="ARBA00023136"/>
    </source>
</evidence>
<evidence type="ECO:0000256" key="6">
    <source>
        <dbReference type="ARBA" id="ARBA00022989"/>
    </source>
</evidence>
<feature type="transmembrane region" description="Helical" evidence="9">
    <location>
        <begin position="336"/>
        <end position="361"/>
    </location>
</feature>
<organism evidence="10 11">
    <name type="scientific">Hymenobacter amundsenii</name>
    <dbReference type="NCBI Taxonomy" id="2006685"/>
    <lineage>
        <taxon>Bacteria</taxon>
        <taxon>Pseudomonadati</taxon>
        <taxon>Bacteroidota</taxon>
        <taxon>Cytophagia</taxon>
        <taxon>Cytophagales</taxon>
        <taxon>Hymenobacteraceae</taxon>
        <taxon>Hymenobacter</taxon>
    </lineage>
</organism>
<evidence type="ECO:0000256" key="9">
    <source>
        <dbReference type="SAM" id="Phobius"/>
    </source>
</evidence>
<feature type="region of interest" description="Disordered" evidence="8">
    <location>
        <begin position="553"/>
        <end position="580"/>
    </location>
</feature>
<dbReference type="GO" id="GO:0005886">
    <property type="term" value="C:plasma membrane"/>
    <property type="evidence" value="ECO:0007669"/>
    <property type="project" value="UniProtKB-SubCell"/>
</dbReference>
<feature type="transmembrane region" description="Helical" evidence="9">
    <location>
        <begin position="12"/>
        <end position="29"/>
    </location>
</feature>
<protein>
    <submittedName>
        <fullName evidence="10">Uncharacterized protein</fullName>
    </submittedName>
</protein>
<evidence type="ECO:0000256" key="1">
    <source>
        <dbReference type="ARBA" id="ARBA00004651"/>
    </source>
</evidence>
<feature type="transmembrane region" description="Helical" evidence="9">
    <location>
        <begin position="137"/>
        <end position="156"/>
    </location>
</feature>
<gene>
    <name evidence="10" type="ORF">CDA63_04720</name>
</gene>
<keyword evidence="2" id="KW-1003">Cell membrane</keyword>